<keyword evidence="7" id="KW-0508">mRNA splicing</keyword>
<dbReference type="GO" id="GO:0006397">
    <property type="term" value="P:mRNA processing"/>
    <property type="evidence" value="ECO:0007669"/>
    <property type="project" value="UniProtKB-KW"/>
</dbReference>
<evidence type="ECO:0000256" key="8">
    <source>
        <dbReference type="ARBA" id="ARBA00023242"/>
    </source>
</evidence>
<dbReference type="GO" id="GO:0005737">
    <property type="term" value="C:cytoplasm"/>
    <property type="evidence" value="ECO:0007669"/>
    <property type="project" value="UniProtKB-SubCell"/>
</dbReference>
<evidence type="ECO:0000256" key="4">
    <source>
        <dbReference type="ARBA" id="ARBA00022490"/>
    </source>
</evidence>
<evidence type="ECO:0000256" key="1">
    <source>
        <dbReference type="ARBA" id="ARBA00004123"/>
    </source>
</evidence>
<organism evidence="10 11">
    <name type="scientific">Forsythia ovata</name>
    <dbReference type="NCBI Taxonomy" id="205694"/>
    <lineage>
        <taxon>Eukaryota</taxon>
        <taxon>Viridiplantae</taxon>
        <taxon>Streptophyta</taxon>
        <taxon>Embryophyta</taxon>
        <taxon>Tracheophyta</taxon>
        <taxon>Spermatophyta</taxon>
        <taxon>Magnoliopsida</taxon>
        <taxon>eudicotyledons</taxon>
        <taxon>Gunneridae</taxon>
        <taxon>Pentapetalae</taxon>
        <taxon>asterids</taxon>
        <taxon>lamiids</taxon>
        <taxon>Lamiales</taxon>
        <taxon>Oleaceae</taxon>
        <taxon>Forsythieae</taxon>
        <taxon>Forsythia</taxon>
    </lineage>
</organism>
<gene>
    <name evidence="10" type="ORF">Fot_18731</name>
</gene>
<dbReference type="InterPro" id="IPR050914">
    <property type="entry name" value="snRNP_SmB/NAA38-like"/>
</dbReference>
<sequence length="126" mass="13418">MLDDYEEFLRLPLTKGCKEDRKDRRTLGLVHLHSEEVISLTIEGPPLLDESRVKAAGVNAIPGLGIGCVAGCGVPTGFVQVQPGLAGLVRGVGGPAPGMMQPQISRLPISYPQQPSQVHQQQLDLG</sequence>
<protein>
    <submittedName>
        <fullName evidence="10">Small nuclear ribonucleoprotein family protein</fullName>
    </submittedName>
</protein>
<dbReference type="GO" id="GO:0005634">
    <property type="term" value="C:nucleus"/>
    <property type="evidence" value="ECO:0007669"/>
    <property type="project" value="UniProtKB-SubCell"/>
</dbReference>
<evidence type="ECO:0000313" key="11">
    <source>
        <dbReference type="Proteomes" id="UP001604277"/>
    </source>
</evidence>
<evidence type="ECO:0000256" key="5">
    <source>
        <dbReference type="ARBA" id="ARBA00022664"/>
    </source>
</evidence>
<comment type="similarity">
    <text evidence="3">Belongs to the snRNP SmB/SmN family.</text>
</comment>
<keyword evidence="4" id="KW-0963">Cytoplasm</keyword>
<evidence type="ECO:0000256" key="3">
    <source>
        <dbReference type="ARBA" id="ARBA00009123"/>
    </source>
</evidence>
<evidence type="ECO:0000256" key="7">
    <source>
        <dbReference type="ARBA" id="ARBA00023187"/>
    </source>
</evidence>
<evidence type="ECO:0000256" key="2">
    <source>
        <dbReference type="ARBA" id="ARBA00004496"/>
    </source>
</evidence>
<keyword evidence="6" id="KW-0694">RNA-binding</keyword>
<proteinExistence type="inferred from homology"/>
<evidence type="ECO:0000313" key="10">
    <source>
        <dbReference type="EMBL" id="KAL2537340.1"/>
    </source>
</evidence>
<keyword evidence="5" id="KW-0507">mRNA processing</keyword>
<name>A0ABD1VJ06_9LAMI</name>
<dbReference type="GO" id="GO:1990904">
    <property type="term" value="C:ribonucleoprotein complex"/>
    <property type="evidence" value="ECO:0007669"/>
    <property type="project" value="UniProtKB-KW"/>
</dbReference>
<keyword evidence="11" id="KW-1185">Reference proteome</keyword>
<dbReference type="PANTHER" id="PTHR10701">
    <property type="entry name" value="SMALL NUCLEAR RIBONUCLEOPROTEIN-ASSOCIATED PROTEIN B AND N"/>
    <property type="match status" value="1"/>
</dbReference>
<dbReference type="PANTHER" id="PTHR10701:SF0">
    <property type="entry name" value="SMALL NUCLEAR RIBONUCLEOPROTEIN-ASSOCIATED PROTEIN B"/>
    <property type="match status" value="1"/>
</dbReference>
<dbReference type="GO" id="GO:0003723">
    <property type="term" value="F:RNA binding"/>
    <property type="evidence" value="ECO:0007669"/>
    <property type="project" value="UniProtKB-KW"/>
</dbReference>
<evidence type="ECO:0000256" key="9">
    <source>
        <dbReference type="ARBA" id="ARBA00023274"/>
    </source>
</evidence>
<evidence type="ECO:0000256" key="6">
    <source>
        <dbReference type="ARBA" id="ARBA00022884"/>
    </source>
</evidence>
<dbReference type="Proteomes" id="UP001604277">
    <property type="component" value="Unassembled WGS sequence"/>
</dbReference>
<dbReference type="EMBL" id="JBFOLJ010000005">
    <property type="protein sequence ID" value="KAL2537340.1"/>
    <property type="molecule type" value="Genomic_DNA"/>
</dbReference>
<dbReference type="GO" id="GO:0008380">
    <property type="term" value="P:RNA splicing"/>
    <property type="evidence" value="ECO:0007669"/>
    <property type="project" value="UniProtKB-KW"/>
</dbReference>
<reference evidence="11" key="1">
    <citation type="submission" date="2024-07" db="EMBL/GenBank/DDBJ databases">
        <title>Two chromosome-level genome assemblies of Korean endemic species Abeliophyllum distichum and Forsythia ovata (Oleaceae).</title>
        <authorList>
            <person name="Jang H."/>
        </authorList>
    </citation>
    <scope>NUCLEOTIDE SEQUENCE [LARGE SCALE GENOMIC DNA]</scope>
</reference>
<keyword evidence="8" id="KW-0539">Nucleus</keyword>
<dbReference type="AlphaFoldDB" id="A0ABD1VJ06"/>
<keyword evidence="9 10" id="KW-0687">Ribonucleoprotein</keyword>
<comment type="subcellular location">
    <subcellularLocation>
        <location evidence="2">Cytoplasm</location>
    </subcellularLocation>
    <subcellularLocation>
        <location evidence="1">Nucleus</location>
    </subcellularLocation>
</comment>
<comment type="caution">
    <text evidence="10">The sequence shown here is derived from an EMBL/GenBank/DDBJ whole genome shotgun (WGS) entry which is preliminary data.</text>
</comment>
<accession>A0ABD1VJ06</accession>